<reference evidence="7" key="1">
    <citation type="journal article" date="2008" name="Nat. Genet.">
        <title>The Pristionchus pacificus genome provides a unique perspective on nematode lifestyle and parasitism.</title>
        <authorList>
            <person name="Dieterich C."/>
            <person name="Clifton S.W."/>
            <person name="Schuster L.N."/>
            <person name="Chinwalla A."/>
            <person name="Delehaunty K."/>
            <person name="Dinkelacker I."/>
            <person name="Fulton L."/>
            <person name="Fulton R."/>
            <person name="Godfrey J."/>
            <person name="Minx P."/>
            <person name="Mitreva M."/>
            <person name="Roeseler W."/>
            <person name="Tian H."/>
            <person name="Witte H."/>
            <person name="Yang S.P."/>
            <person name="Wilson R.K."/>
            <person name="Sommer R.J."/>
        </authorList>
    </citation>
    <scope>NUCLEOTIDE SEQUENCE [LARGE SCALE GENOMIC DNA]</scope>
    <source>
        <strain evidence="7">PS312</strain>
    </source>
</reference>
<keyword evidence="7" id="KW-1185">Reference proteome</keyword>
<accession>A0A2A6CHW0</accession>
<evidence type="ECO:0000313" key="6">
    <source>
        <dbReference type="EnsemblMetazoa" id="PPA38027.1"/>
    </source>
</evidence>
<dbReference type="Gene3D" id="3.40.50.300">
    <property type="entry name" value="P-loop containing nucleotide triphosphate hydrolases"/>
    <property type="match status" value="1"/>
</dbReference>
<dbReference type="EnsemblMetazoa" id="PPA38027.1">
    <property type="protein sequence ID" value="PPA38027.1"/>
    <property type="gene ID" value="WBGene00276396"/>
</dbReference>
<gene>
    <name evidence="6" type="primary">WBGene00276396</name>
</gene>
<accession>A0A8R1UTV3</accession>
<keyword evidence="2" id="KW-0378">Hydrolase</keyword>
<evidence type="ECO:0000256" key="1">
    <source>
        <dbReference type="ARBA" id="ARBA00022741"/>
    </source>
</evidence>
<reference evidence="6" key="2">
    <citation type="submission" date="2022-06" db="UniProtKB">
        <authorList>
            <consortium name="EnsemblMetazoa"/>
        </authorList>
    </citation>
    <scope>IDENTIFICATION</scope>
    <source>
        <strain evidence="6">PS312</strain>
    </source>
</reference>
<dbReference type="GO" id="GO:0004386">
    <property type="term" value="F:helicase activity"/>
    <property type="evidence" value="ECO:0007669"/>
    <property type="project" value="UniProtKB-KW"/>
</dbReference>
<dbReference type="SUPFAM" id="SSF52540">
    <property type="entry name" value="P-loop containing nucleoside triphosphate hydrolases"/>
    <property type="match status" value="1"/>
</dbReference>
<dbReference type="Proteomes" id="UP000005239">
    <property type="component" value="Unassembled WGS sequence"/>
</dbReference>
<dbReference type="Pfam" id="PF00270">
    <property type="entry name" value="DEAD"/>
    <property type="match status" value="1"/>
</dbReference>
<feature type="domain" description="DEAD/DEAH-box helicase" evidence="5">
    <location>
        <begin position="30"/>
        <end position="92"/>
    </location>
</feature>
<sequence>RTDNPSKIVSYLFSWCPSSILGPLEGFLENNCPHIVVGTPIRILDLIQSNSLNIGNFRHFVLDECDRLMGNSEMHDSVVKIFNFTSKPMQFLSFDVLNQKTKKKLQAIYKKTYN</sequence>
<dbReference type="PANTHER" id="PTHR47960">
    <property type="entry name" value="DEAD-BOX ATP-DEPENDENT RNA HELICASE 50"/>
    <property type="match status" value="1"/>
</dbReference>
<dbReference type="InterPro" id="IPR027417">
    <property type="entry name" value="P-loop_NTPase"/>
</dbReference>
<organism evidence="6 7">
    <name type="scientific">Pristionchus pacificus</name>
    <name type="common">Parasitic nematode worm</name>
    <dbReference type="NCBI Taxonomy" id="54126"/>
    <lineage>
        <taxon>Eukaryota</taxon>
        <taxon>Metazoa</taxon>
        <taxon>Ecdysozoa</taxon>
        <taxon>Nematoda</taxon>
        <taxon>Chromadorea</taxon>
        <taxon>Rhabditida</taxon>
        <taxon>Rhabditina</taxon>
        <taxon>Diplogasteromorpha</taxon>
        <taxon>Diplogasteroidea</taxon>
        <taxon>Neodiplogasteridae</taxon>
        <taxon>Pristionchus</taxon>
    </lineage>
</organism>
<dbReference type="GO" id="GO:0005524">
    <property type="term" value="F:ATP binding"/>
    <property type="evidence" value="ECO:0007669"/>
    <property type="project" value="UniProtKB-KW"/>
</dbReference>
<dbReference type="InterPro" id="IPR011545">
    <property type="entry name" value="DEAD/DEAH_box_helicase_dom"/>
</dbReference>
<proteinExistence type="predicted"/>
<name>A0A2A6CHW0_PRIPA</name>
<dbReference type="GO" id="GO:0016787">
    <property type="term" value="F:hydrolase activity"/>
    <property type="evidence" value="ECO:0007669"/>
    <property type="project" value="UniProtKB-KW"/>
</dbReference>
<evidence type="ECO:0000313" key="7">
    <source>
        <dbReference type="Proteomes" id="UP000005239"/>
    </source>
</evidence>
<evidence type="ECO:0000256" key="3">
    <source>
        <dbReference type="ARBA" id="ARBA00022806"/>
    </source>
</evidence>
<keyword evidence="4" id="KW-0067">ATP-binding</keyword>
<keyword evidence="3" id="KW-0347">Helicase</keyword>
<keyword evidence="1" id="KW-0547">Nucleotide-binding</keyword>
<evidence type="ECO:0000256" key="2">
    <source>
        <dbReference type="ARBA" id="ARBA00022801"/>
    </source>
</evidence>
<dbReference type="OrthoDB" id="196131at2759"/>
<evidence type="ECO:0000259" key="5">
    <source>
        <dbReference type="Pfam" id="PF00270"/>
    </source>
</evidence>
<protein>
    <submittedName>
        <fullName evidence="6">Helicase</fullName>
    </submittedName>
</protein>
<evidence type="ECO:0000256" key="4">
    <source>
        <dbReference type="ARBA" id="ARBA00022840"/>
    </source>
</evidence>
<dbReference type="GO" id="GO:0003676">
    <property type="term" value="F:nucleic acid binding"/>
    <property type="evidence" value="ECO:0007669"/>
    <property type="project" value="InterPro"/>
</dbReference>
<dbReference type="AlphaFoldDB" id="A0A2A6CHW0"/>